<dbReference type="EMBL" id="CAJJDN010000051">
    <property type="protein sequence ID" value="CAD8087320.1"/>
    <property type="molecule type" value="Genomic_DNA"/>
</dbReference>
<organism evidence="2 3">
    <name type="scientific">Paramecium sonneborni</name>
    <dbReference type="NCBI Taxonomy" id="65129"/>
    <lineage>
        <taxon>Eukaryota</taxon>
        <taxon>Sar</taxon>
        <taxon>Alveolata</taxon>
        <taxon>Ciliophora</taxon>
        <taxon>Intramacronucleata</taxon>
        <taxon>Oligohymenophorea</taxon>
        <taxon>Peniculida</taxon>
        <taxon>Parameciidae</taxon>
        <taxon>Paramecium</taxon>
    </lineage>
</organism>
<keyword evidence="1" id="KW-0175">Coiled coil</keyword>
<gene>
    <name evidence="2" type="ORF">PSON_ATCC_30995.1.T0510122</name>
</gene>
<evidence type="ECO:0000313" key="3">
    <source>
        <dbReference type="Proteomes" id="UP000692954"/>
    </source>
</evidence>
<comment type="caution">
    <text evidence="2">The sequence shown here is derived from an EMBL/GenBank/DDBJ whole genome shotgun (WGS) entry which is preliminary data.</text>
</comment>
<sequence length="310" mass="36548">MSYLITEAQIPILESLDSKVAKKLKEMCKDIEGLIIKTNTKISTLLQNQEISFIKAFKIVVEQISTDFRNLQQKFEEYIAYHENETELVNAQNKLVFFRNQCQVLNKTCSELKCENQQLRVQIKELDQEVSNQKMILLKQATKNSQLQELIFLYKQKQQQCNQQQQQSQNDSVKFHSIMKKDQKLKVPQLKLQNRYNTDIQENDHNSILTYSQKNQTINVCKSQKPKCYLTLLNRTSDEILETSTRKQTFQQFDQFYERSYRSRAQSQQQTLKLKQNSETTQKTQEISSSLIKSIRVNPSYYQSHLVDSS</sequence>
<accession>A0A8S1N4I0</accession>
<name>A0A8S1N4I0_9CILI</name>
<evidence type="ECO:0000313" key="2">
    <source>
        <dbReference type="EMBL" id="CAD8087320.1"/>
    </source>
</evidence>
<evidence type="ECO:0000256" key="1">
    <source>
        <dbReference type="SAM" id="Coils"/>
    </source>
</evidence>
<dbReference type="Proteomes" id="UP000692954">
    <property type="component" value="Unassembled WGS sequence"/>
</dbReference>
<keyword evidence="3" id="KW-1185">Reference proteome</keyword>
<dbReference type="OrthoDB" id="303183at2759"/>
<proteinExistence type="predicted"/>
<feature type="coiled-coil region" evidence="1">
    <location>
        <begin position="102"/>
        <end position="167"/>
    </location>
</feature>
<reference evidence="2" key="1">
    <citation type="submission" date="2021-01" db="EMBL/GenBank/DDBJ databases">
        <authorList>
            <consortium name="Genoscope - CEA"/>
            <person name="William W."/>
        </authorList>
    </citation>
    <scope>NUCLEOTIDE SEQUENCE</scope>
</reference>
<dbReference type="AlphaFoldDB" id="A0A8S1N4I0"/>
<protein>
    <submittedName>
        <fullName evidence="2">Uncharacterized protein</fullName>
    </submittedName>
</protein>